<dbReference type="Proteomes" id="UP000308167">
    <property type="component" value="Unassembled WGS sequence"/>
</dbReference>
<organism evidence="2 3">
    <name type="scientific">Actinobacillus porcinus</name>
    <dbReference type="NCBI Taxonomy" id="51048"/>
    <lineage>
        <taxon>Bacteria</taxon>
        <taxon>Pseudomonadati</taxon>
        <taxon>Pseudomonadota</taxon>
        <taxon>Gammaproteobacteria</taxon>
        <taxon>Pasteurellales</taxon>
        <taxon>Pasteurellaceae</taxon>
        <taxon>Actinobacillus</taxon>
    </lineage>
</organism>
<reference evidence="2 3" key="1">
    <citation type="submission" date="2019-05" db="EMBL/GenBank/DDBJ databases">
        <authorList>
            <consortium name="Pathogen Informatics"/>
        </authorList>
    </citation>
    <scope>NUCLEOTIDE SEQUENCE [LARGE SCALE GENOMIC DNA]</scope>
    <source>
        <strain evidence="2 3">NM319</strain>
    </source>
</reference>
<sequence>MPTTDQILMPEMKQFESHSKFYSTLLHEMTYATGHAKRLDREGITSGKVKFGNQLYAMEELVAEIVCVFLWAHIGFDDVPQHAVYIDSWLKVLKADKKAIFKATGFARTACDYMFDALNAQKLYENTFISAERIAEVA</sequence>
<protein>
    <submittedName>
        <fullName evidence="2">DNA primase TraC</fullName>
        <ecNumber evidence="2">2.7.7.-</ecNumber>
    </submittedName>
</protein>
<keyword evidence="2" id="KW-0548">Nucleotidyltransferase</keyword>
<dbReference type="EMBL" id="CABFKI010000004">
    <property type="protein sequence ID" value="VTU07345.1"/>
    <property type="molecule type" value="Genomic_DNA"/>
</dbReference>
<evidence type="ECO:0000313" key="2">
    <source>
        <dbReference type="EMBL" id="VTU07345.1"/>
    </source>
</evidence>
<dbReference type="EC" id="2.7.7.-" evidence="2"/>
<comment type="caution">
    <text evidence="2">The sequence shown here is derived from an EMBL/GenBank/DDBJ whole genome shotgun (WGS) entry which is preliminary data.</text>
</comment>
<keyword evidence="2" id="KW-0808">Transferase</keyword>
<accession>A0ABY6TKK9</accession>
<keyword evidence="3" id="KW-1185">Reference proteome</keyword>
<proteinExistence type="predicted"/>
<evidence type="ECO:0000259" key="1">
    <source>
        <dbReference type="Pfam" id="PF18818"/>
    </source>
</evidence>
<gene>
    <name evidence="2" type="primary">traC_1</name>
    <name evidence="2" type="ORF">SAMEA1410922_00900</name>
</gene>
<dbReference type="Pfam" id="PF18818">
    <property type="entry name" value="MPTase-PolyVal"/>
    <property type="match status" value="1"/>
</dbReference>
<feature type="domain" description="Polyvalent protein metallopeptidase" evidence="1">
    <location>
        <begin position="2"/>
        <end position="104"/>
    </location>
</feature>
<name>A0ABY6TKK9_9PAST</name>
<dbReference type="GO" id="GO:0016779">
    <property type="term" value="F:nucleotidyltransferase activity"/>
    <property type="evidence" value="ECO:0007669"/>
    <property type="project" value="UniProtKB-KW"/>
</dbReference>
<dbReference type="InterPro" id="IPR041459">
    <property type="entry name" value="MPTase-PolyVal"/>
</dbReference>
<evidence type="ECO:0000313" key="3">
    <source>
        <dbReference type="Proteomes" id="UP000308167"/>
    </source>
</evidence>